<evidence type="ECO:0000313" key="2">
    <source>
        <dbReference type="EMBL" id="MEZ0473764.1"/>
    </source>
</evidence>
<reference evidence="2 3" key="1">
    <citation type="submission" date="2024-07" db="EMBL/GenBank/DDBJ databases">
        <title>Luteimonas salilacus sp. nov., isolated from the shore soil of Salt Lake in Tibet of China.</title>
        <authorList>
            <person name="Zhang X."/>
            <person name="Li A."/>
        </authorList>
    </citation>
    <scope>NUCLEOTIDE SEQUENCE [LARGE SCALE GENOMIC DNA]</scope>
    <source>
        <strain evidence="2 3">B3-2-R+30</strain>
    </source>
</reference>
<proteinExistence type="predicted"/>
<feature type="compositionally biased region" description="Basic and acidic residues" evidence="1">
    <location>
        <begin position="1"/>
        <end position="19"/>
    </location>
</feature>
<name>A0ABV4HQQ2_9GAMM</name>
<sequence length="154" mass="16373">MKRDAVYTKTEAGQREVAHRSGTLDGRHRTLLILLDGKRRVSELPPQMGDDTALAGMLGRLEALGLIVADGALAAASGPGPGAAAQPDWSERRMRAARMLNAILGPAGDGLAVRLESLGSEQQLPELLERCRRLIADLRGEAAVERFDAALDGP</sequence>
<comment type="caution">
    <text evidence="2">The sequence shown here is derived from an EMBL/GenBank/DDBJ whole genome shotgun (WGS) entry which is preliminary data.</text>
</comment>
<organism evidence="2 3">
    <name type="scientific">Luteimonas salinilitoris</name>
    <dbReference type="NCBI Taxonomy" id="3237697"/>
    <lineage>
        <taxon>Bacteria</taxon>
        <taxon>Pseudomonadati</taxon>
        <taxon>Pseudomonadota</taxon>
        <taxon>Gammaproteobacteria</taxon>
        <taxon>Lysobacterales</taxon>
        <taxon>Lysobacteraceae</taxon>
        <taxon>Luteimonas</taxon>
    </lineage>
</organism>
<dbReference type="Proteomes" id="UP001566331">
    <property type="component" value="Unassembled WGS sequence"/>
</dbReference>
<gene>
    <name evidence="2" type="ORF">AB6713_03910</name>
</gene>
<evidence type="ECO:0008006" key="4">
    <source>
        <dbReference type="Google" id="ProtNLM"/>
    </source>
</evidence>
<feature type="region of interest" description="Disordered" evidence="1">
    <location>
        <begin position="1"/>
        <end position="21"/>
    </location>
</feature>
<evidence type="ECO:0000256" key="1">
    <source>
        <dbReference type="SAM" id="MobiDB-lite"/>
    </source>
</evidence>
<dbReference type="RefSeq" id="WP_370562892.1">
    <property type="nucleotide sequence ID" value="NZ_JBFWIB010000002.1"/>
</dbReference>
<accession>A0ABV4HQQ2</accession>
<protein>
    <recommendedName>
        <fullName evidence="4">MarR family transcriptional regulator</fullName>
    </recommendedName>
</protein>
<evidence type="ECO:0000313" key="3">
    <source>
        <dbReference type="Proteomes" id="UP001566331"/>
    </source>
</evidence>
<keyword evidence="3" id="KW-1185">Reference proteome</keyword>
<dbReference type="EMBL" id="JBFWIC010000003">
    <property type="protein sequence ID" value="MEZ0473764.1"/>
    <property type="molecule type" value="Genomic_DNA"/>
</dbReference>